<dbReference type="Gene3D" id="1.10.10.1320">
    <property type="entry name" value="Anti-sigma factor, zinc-finger domain"/>
    <property type="match status" value="1"/>
</dbReference>
<feature type="domain" description="ChrR-like cupin" evidence="1">
    <location>
        <begin position="108"/>
        <end position="201"/>
    </location>
</feature>
<dbReference type="RefSeq" id="WP_267991436.1">
    <property type="nucleotide sequence ID" value="NZ_JAPJZI010000001.1"/>
</dbReference>
<dbReference type="CDD" id="cd20301">
    <property type="entry name" value="cupin_ChrR"/>
    <property type="match status" value="1"/>
</dbReference>
<dbReference type="EMBL" id="JAPJZI010000001">
    <property type="protein sequence ID" value="MDA5400026.1"/>
    <property type="molecule type" value="Genomic_DNA"/>
</dbReference>
<dbReference type="InterPro" id="IPR014710">
    <property type="entry name" value="RmlC-like_jellyroll"/>
</dbReference>
<evidence type="ECO:0000313" key="2">
    <source>
        <dbReference type="EMBL" id="MDA5400026.1"/>
    </source>
</evidence>
<sequence>MSIHHHLDDASLMRYATGDLDPAFAVVVASHLAMCEDCRHAVHLAEAVGGDCLEHAPAAALSNGSFERLSRMIDADGDTDAVPAARHRLAANAGGDVPLPLQNLIGQSLDDLPWRRVVPGVQRHRIEMADTNGSLFLLKIGSGRKIPEHGHGGTEMTLILRGSYHDEMGRFAKGDIADLDEHVEHQPLVDSDEPCICLVATEEPTRFKGVVSRLMQPLVGI</sequence>
<protein>
    <submittedName>
        <fullName evidence="2">ChrR family anti-sigma-E factor</fullName>
    </submittedName>
</protein>
<dbReference type="AlphaFoldDB" id="A0A9X3UKG0"/>
<dbReference type="InterPro" id="IPR025979">
    <property type="entry name" value="ChrR-like_cupin_dom"/>
</dbReference>
<dbReference type="Proteomes" id="UP001151234">
    <property type="component" value="Unassembled WGS sequence"/>
</dbReference>
<accession>A0A9X3UKG0</accession>
<dbReference type="InterPro" id="IPR041916">
    <property type="entry name" value="Anti_sigma_zinc_sf"/>
</dbReference>
<dbReference type="SUPFAM" id="SSF51182">
    <property type="entry name" value="RmlC-like cupins"/>
    <property type="match status" value="1"/>
</dbReference>
<organism evidence="2 3">
    <name type="scientific">Hoeflea prorocentri</name>
    <dbReference type="NCBI Taxonomy" id="1922333"/>
    <lineage>
        <taxon>Bacteria</taxon>
        <taxon>Pseudomonadati</taxon>
        <taxon>Pseudomonadota</taxon>
        <taxon>Alphaproteobacteria</taxon>
        <taxon>Hyphomicrobiales</taxon>
        <taxon>Rhizobiaceae</taxon>
        <taxon>Hoeflea</taxon>
    </lineage>
</organism>
<comment type="caution">
    <text evidence="2">The sequence shown here is derived from an EMBL/GenBank/DDBJ whole genome shotgun (WGS) entry which is preliminary data.</text>
</comment>
<dbReference type="InterPro" id="IPR011051">
    <property type="entry name" value="RmlC_Cupin_sf"/>
</dbReference>
<gene>
    <name evidence="2" type="ORF">OQ273_15705</name>
</gene>
<reference evidence="2" key="1">
    <citation type="submission" date="2022-11" db="EMBL/GenBank/DDBJ databases">
        <title>Draft genome sequence of Hoeflea poritis E7-10 and Hoeflea prorocentri PM5-8, separated from scleractinian coral Porites lutea and marine dinoflagellate.</title>
        <authorList>
            <person name="Zhang G."/>
            <person name="Wei Q."/>
            <person name="Cai L."/>
        </authorList>
    </citation>
    <scope>NUCLEOTIDE SEQUENCE</scope>
    <source>
        <strain evidence="2">PM5-8</strain>
    </source>
</reference>
<dbReference type="NCBIfam" id="TIGR02451">
    <property type="entry name" value="anti_sig_ChrR"/>
    <property type="match status" value="1"/>
</dbReference>
<name>A0A9X3UKG0_9HYPH</name>
<dbReference type="InterPro" id="IPR012807">
    <property type="entry name" value="Anti-sigma_ChrR"/>
</dbReference>
<evidence type="ECO:0000259" key="1">
    <source>
        <dbReference type="Pfam" id="PF12973"/>
    </source>
</evidence>
<dbReference type="Gene3D" id="2.60.120.10">
    <property type="entry name" value="Jelly Rolls"/>
    <property type="match status" value="1"/>
</dbReference>
<evidence type="ECO:0000313" key="3">
    <source>
        <dbReference type="Proteomes" id="UP001151234"/>
    </source>
</evidence>
<keyword evidence="3" id="KW-1185">Reference proteome</keyword>
<dbReference type="Pfam" id="PF12973">
    <property type="entry name" value="Cupin_7"/>
    <property type="match status" value="1"/>
</dbReference>
<proteinExistence type="predicted"/>